<evidence type="ECO:0000313" key="7">
    <source>
        <dbReference type="EMBL" id="RPA71327.1"/>
    </source>
</evidence>
<evidence type="ECO:0000256" key="1">
    <source>
        <dbReference type="ARBA" id="ARBA00005495"/>
    </source>
</evidence>
<dbReference type="SUPFAM" id="SSF51316">
    <property type="entry name" value="Mss4-like"/>
    <property type="match status" value="1"/>
</dbReference>
<evidence type="ECO:0000256" key="3">
    <source>
        <dbReference type="ARBA" id="ARBA00022833"/>
    </source>
</evidence>
<dbReference type="OrthoDB" id="428768at2759"/>
<keyword evidence="2" id="KW-0479">Metal-binding</keyword>
<name>A0A3N4HC53_ASCIM</name>
<accession>A0A3N4HC53</accession>
<organism evidence="7 8">
    <name type="scientific">Ascobolus immersus RN42</name>
    <dbReference type="NCBI Taxonomy" id="1160509"/>
    <lineage>
        <taxon>Eukaryota</taxon>
        <taxon>Fungi</taxon>
        <taxon>Dikarya</taxon>
        <taxon>Ascomycota</taxon>
        <taxon>Pezizomycotina</taxon>
        <taxon>Pezizomycetes</taxon>
        <taxon>Pezizales</taxon>
        <taxon>Ascobolaceae</taxon>
        <taxon>Ascobolus</taxon>
    </lineage>
</organism>
<dbReference type="Proteomes" id="UP000275078">
    <property type="component" value="Unassembled WGS sequence"/>
</dbReference>
<keyword evidence="8" id="KW-1185">Reference proteome</keyword>
<dbReference type="GO" id="GO:0046872">
    <property type="term" value="F:metal ion binding"/>
    <property type="evidence" value="ECO:0007669"/>
    <property type="project" value="UniProtKB-KW"/>
</dbReference>
<feature type="compositionally biased region" description="Low complexity" evidence="5">
    <location>
        <begin position="13"/>
        <end position="32"/>
    </location>
</feature>
<feature type="compositionally biased region" description="Acidic residues" evidence="5">
    <location>
        <begin position="280"/>
        <end position="290"/>
    </location>
</feature>
<protein>
    <recommendedName>
        <fullName evidence="6">CENP-V/GFA domain-containing protein</fullName>
    </recommendedName>
</protein>
<dbReference type="GO" id="GO:0016846">
    <property type="term" value="F:carbon-sulfur lyase activity"/>
    <property type="evidence" value="ECO:0007669"/>
    <property type="project" value="InterPro"/>
</dbReference>
<evidence type="ECO:0000313" key="8">
    <source>
        <dbReference type="Proteomes" id="UP000275078"/>
    </source>
</evidence>
<comment type="similarity">
    <text evidence="1">Belongs to the Gfa family.</text>
</comment>
<evidence type="ECO:0000256" key="2">
    <source>
        <dbReference type="ARBA" id="ARBA00022723"/>
    </source>
</evidence>
<evidence type="ECO:0000256" key="5">
    <source>
        <dbReference type="SAM" id="MobiDB-lite"/>
    </source>
</evidence>
<reference evidence="7 8" key="1">
    <citation type="journal article" date="2018" name="Nat. Ecol. Evol.">
        <title>Pezizomycetes genomes reveal the molecular basis of ectomycorrhizal truffle lifestyle.</title>
        <authorList>
            <person name="Murat C."/>
            <person name="Payen T."/>
            <person name="Noel B."/>
            <person name="Kuo A."/>
            <person name="Morin E."/>
            <person name="Chen J."/>
            <person name="Kohler A."/>
            <person name="Krizsan K."/>
            <person name="Balestrini R."/>
            <person name="Da Silva C."/>
            <person name="Montanini B."/>
            <person name="Hainaut M."/>
            <person name="Levati E."/>
            <person name="Barry K.W."/>
            <person name="Belfiori B."/>
            <person name="Cichocki N."/>
            <person name="Clum A."/>
            <person name="Dockter R.B."/>
            <person name="Fauchery L."/>
            <person name="Guy J."/>
            <person name="Iotti M."/>
            <person name="Le Tacon F."/>
            <person name="Lindquist E.A."/>
            <person name="Lipzen A."/>
            <person name="Malagnac F."/>
            <person name="Mello A."/>
            <person name="Molinier V."/>
            <person name="Miyauchi S."/>
            <person name="Poulain J."/>
            <person name="Riccioni C."/>
            <person name="Rubini A."/>
            <person name="Sitrit Y."/>
            <person name="Splivallo R."/>
            <person name="Traeger S."/>
            <person name="Wang M."/>
            <person name="Zifcakova L."/>
            <person name="Wipf D."/>
            <person name="Zambonelli A."/>
            <person name="Paolocci F."/>
            <person name="Nowrousian M."/>
            <person name="Ottonello S."/>
            <person name="Baldrian P."/>
            <person name="Spatafora J.W."/>
            <person name="Henrissat B."/>
            <person name="Nagy L.G."/>
            <person name="Aury J.M."/>
            <person name="Wincker P."/>
            <person name="Grigoriev I.V."/>
            <person name="Bonfante P."/>
            <person name="Martin F.M."/>
        </authorList>
    </citation>
    <scope>NUCLEOTIDE SEQUENCE [LARGE SCALE GENOMIC DNA]</scope>
    <source>
        <strain evidence="7 8">RN42</strain>
    </source>
</reference>
<feature type="domain" description="CENP-V/GFA" evidence="6">
    <location>
        <begin position="129"/>
        <end position="253"/>
    </location>
</feature>
<proteinExistence type="inferred from homology"/>
<dbReference type="AlphaFoldDB" id="A0A3N4HC53"/>
<dbReference type="InterPro" id="IPR006913">
    <property type="entry name" value="CENP-V/GFA"/>
</dbReference>
<evidence type="ECO:0000259" key="6">
    <source>
        <dbReference type="PROSITE" id="PS51891"/>
    </source>
</evidence>
<dbReference type="Pfam" id="PF04828">
    <property type="entry name" value="GFA"/>
    <property type="match status" value="1"/>
</dbReference>
<dbReference type="PANTHER" id="PTHR33337:SF36">
    <property type="entry name" value="DUF636 DOMAIN PROTEIN (AFU_ORTHOLOGUE AFUA_3G01340)"/>
    <property type="match status" value="1"/>
</dbReference>
<dbReference type="InterPro" id="IPR011057">
    <property type="entry name" value="Mss4-like_sf"/>
</dbReference>
<feature type="region of interest" description="Disordered" evidence="5">
    <location>
        <begin position="272"/>
        <end position="296"/>
    </location>
</feature>
<dbReference type="PANTHER" id="PTHR33337">
    <property type="entry name" value="GFA DOMAIN-CONTAINING PROTEIN"/>
    <property type="match status" value="1"/>
</dbReference>
<dbReference type="Gene3D" id="3.90.1590.10">
    <property type="entry name" value="glutathione-dependent formaldehyde- activating enzyme (gfa)"/>
    <property type="match status" value="1"/>
</dbReference>
<gene>
    <name evidence="7" type="ORF">BJ508DRAFT_315718</name>
</gene>
<evidence type="ECO:0000256" key="4">
    <source>
        <dbReference type="ARBA" id="ARBA00023239"/>
    </source>
</evidence>
<keyword evidence="3" id="KW-0862">Zinc</keyword>
<dbReference type="EMBL" id="ML119943">
    <property type="protein sequence ID" value="RPA71327.1"/>
    <property type="molecule type" value="Genomic_DNA"/>
</dbReference>
<sequence length="296" mass="32049">MDPQEGGSKNPRAPSVASDRSSNSRSPTSAGRPARPTHHHPQPYRAEDIQTGRYAPMAPESSRRSGEHNIPGVYRDHHIGRTAGSSQRQPQPHGHGGKNGGSGHMTEPHTPGNKRIQAPDFGDDALPPISGHCLCGDFAITLINPRPGMIMCHCFDCQVNSASFFGTYVSAESMKSVLLIPSQRDDMEHEAELTTFDAIPEGQGGGCPRTYCRSCCTMLYAEPSSIGIVAVNASLFQNHTRHPAFQLGMEIFTERRVKWLKPMPGAIQSDFMPNLGGDAESTDADDDQMDAEVGNN</sequence>
<keyword evidence="4" id="KW-0456">Lyase</keyword>
<dbReference type="PROSITE" id="PS51891">
    <property type="entry name" value="CENP_V_GFA"/>
    <property type="match status" value="1"/>
</dbReference>
<feature type="region of interest" description="Disordered" evidence="5">
    <location>
        <begin position="1"/>
        <end position="122"/>
    </location>
</feature>